<dbReference type="GO" id="GO:0044038">
    <property type="term" value="P:cell wall macromolecule biosynthetic process"/>
    <property type="evidence" value="ECO:0007669"/>
    <property type="project" value="TreeGrafter"/>
</dbReference>
<evidence type="ECO:0000256" key="4">
    <source>
        <dbReference type="ARBA" id="ARBA00022692"/>
    </source>
</evidence>
<feature type="binding site" evidence="7">
    <location>
        <position position="171"/>
    </location>
    <ligand>
        <name>Mg(2+)</name>
        <dbReference type="ChEBI" id="CHEBI:18420"/>
    </ligand>
</feature>
<keyword evidence="7" id="KW-0479">Metal-binding</keyword>
<feature type="transmembrane region" description="Helical" evidence="8">
    <location>
        <begin position="52"/>
        <end position="72"/>
    </location>
</feature>
<evidence type="ECO:0000256" key="5">
    <source>
        <dbReference type="ARBA" id="ARBA00022989"/>
    </source>
</evidence>
<dbReference type="Pfam" id="PF00953">
    <property type="entry name" value="Glycos_transf_4"/>
    <property type="match status" value="1"/>
</dbReference>
<dbReference type="CDD" id="cd06853">
    <property type="entry name" value="GT_WecA_like"/>
    <property type="match status" value="1"/>
</dbReference>
<keyword evidence="2" id="KW-1003">Cell membrane</keyword>
<comment type="cofactor">
    <cofactor evidence="7">
        <name>Mg(2+)</name>
        <dbReference type="ChEBI" id="CHEBI:18420"/>
    </cofactor>
</comment>
<dbReference type="GO" id="GO:0009103">
    <property type="term" value="P:lipopolysaccharide biosynthetic process"/>
    <property type="evidence" value="ECO:0007669"/>
    <property type="project" value="TreeGrafter"/>
</dbReference>
<dbReference type="GO" id="GO:0005886">
    <property type="term" value="C:plasma membrane"/>
    <property type="evidence" value="ECO:0007669"/>
    <property type="project" value="UniProtKB-SubCell"/>
</dbReference>
<reference evidence="9 10" key="1">
    <citation type="submission" date="2019-02" db="EMBL/GenBank/DDBJ databases">
        <title>Deep-cultivation of Planctomycetes and their phenomic and genomic characterization uncovers novel biology.</title>
        <authorList>
            <person name="Wiegand S."/>
            <person name="Jogler M."/>
            <person name="Boedeker C."/>
            <person name="Pinto D."/>
            <person name="Vollmers J."/>
            <person name="Rivas-Marin E."/>
            <person name="Kohn T."/>
            <person name="Peeters S.H."/>
            <person name="Heuer A."/>
            <person name="Rast P."/>
            <person name="Oberbeckmann S."/>
            <person name="Bunk B."/>
            <person name="Jeske O."/>
            <person name="Meyerdierks A."/>
            <person name="Storesund J.E."/>
            <person name="Kallscheuer N."/>
            <person name="Luecker S."/>
            <person name="Lage O.M."/>
            <person name="Pohl T."/>
            <person name="Merkel B.J."/>
            <person name="Hornburger P."/>
            <person name="Mueller R.-W."/>
            <person name="Bruemmer F."/>
            <person name="Labrenz M."/>
            <person name="Spormann A.M."/>
            <person name="Op den Camp H."/>
            <person name="Overmann J."/>
            <person name="Amann R."/>
            <person name="Jetten M.S.M."/>
            <person name="Mascher T."/>
            <person name="Medema M.H."/>
            <person name="Devos D.P."/>
            <person name="Kaster A.-K."/>
            <person name="Ovreas L."/>
            <person name="Rohde M."/>
            <person name="Galperin M.Y."/>
            <person name="Jogler C."/>
        </authorList>
    </citation>
    <scope>NUCLEOTIDE SEQUENCE [LARGE SCALE GENOMIC DNA]</scope>
    <source>
        <strain evidence="9 10">V22</strain>
    </source>
</reference>
<evidence type="ECO:0000256" key="1">
    <source>
        <dbReference type="ARBA" id="ARBA00004651"/>
    </source>
</evidence>
<dbReference type="EC" id="2.7.8.33" evidence="9"/>
<evidence type="ECO:0000256" key="8">
    <source>
        <dbReference type="SAM" id="Phobius"/>
    </source>
</evidence>
<dbReference type="InterPro" id="IPR000715">
    <property type="entry name" value="Glycosyl_transferase_4"/>
</dbReference>
<feature type="transmembrane region" description="Helical" evidence="8">
    <location>
        <begin position="312"/>
        <end position="331"/>
    </location>
</feature>
<evidence type="ECO:0000256" key="7">
    <source>
        <dbReference type="PIRSR" id="PIRSR600715-1"/>
    </source>
</evidence>
<dbReference type="AlphaFoldDB" id="A0A517TCJ6"/>
<protein>
    <submittedName>
        <fullName evidence="9">WecA-like glycosyltransferase</fullName>
        <ecNumber evidence="9">2.7.8.33</ecNumber>
    </submittedName>
</protein>
<organism evidence="9 10">
    <name type="scientific">Calycomorphotria hydatis</name>
    <dbReference type="NCBI Taxonomy" id="2528027"/>
    <lineage>
        <taxon>Bacteria</taxon>
        <taxon>Pseudomonadati</taxon>
        <taxon>Planctomycetota</taxon>
        <taxon>Planctomycetia</taxon>
        <taxon>Planctomycetales</taxon>
        <taxon>Planctomycetaceae</taxon>
        <taxon>Calycomorphotria</taxon>
    </lineage>
</organism>
<feature type="transmembrane region" description="Helical" evidence="8">
    <location>
        <begin position="337"/>
        <end position="357"/>
    </location>
</feature>
<feature type="transmembrane region" description="Helical" evidence="8">
    <location>
        <begin position="234"/>
        <end position="253"/>
    </location>
</feature>
<feature type="transmembrane region" description="Helical" evidence="8">
    <location>
        <begin position="259"/>
        <end position="283"/>
    </location>
</feature>
<name>A0A517TCJ6_9PLAN</name>
<feature type="transmembrane region" description="Helical" evidence="8">
    <location>
        <begin position="204"/>
        <end position="222"/>
    </location>
</feature>
<gene>
    <name evidence="9" type="ORF">V22_33570</name>
</gene>
<feature type="binding site" evidence="7">
    <location>
        <position position="233"/>
    </location>
    <ligand>
        <name>Mg(2+)</name>
        <dbReference type="ChEBI" id="CHEBI:18420"/>
    </ligand>
</feature>
<keyword evidence="6 8" id="KW-0472">Membrane</keyword>
<evidence type="ECO:0000313" key="9">
    <source>
        <dbReference type="EMBL" id="QDT66093.1"/>
    </source>
</evidence>
<evidence type="ECO:0000256" key="2">
    <source>
        <dbReference type="ARBA" id="ARBA00022475"/>
    </source>
</evidence>
<feature type="transmembrane region" description="Helical" evidence="8">
    <location>
        <begin position="147"/>
        <end position="167"/>
    </location>
</feature>
<dbReference type="PANTHER" id="PTHR22926">
    <property type="entry name" value="PHOSPHO-N-ACETYLMURAMOYL-PENTAPEPTIDE-TRANSFERASE"/>
    <property type="match status" value="1"/>
</dbReference>
<keyword evidence="3 9" id="KW-0808">Transferase</keyword>
<dbReference type="OrthoDB" id="9783652at2"/>
<dbReference type="GO" id="GO:0036380">
    <property type="term" value="F:UDP-N-acetylglucosamine-undecaprenyl-phosphate N-acetylglucosaminephosphotransferase activity"/>
    <property type="evidence" value="ECO:0007669"/>
    <property type="project" value="UniProtKB-EC"/>
</dbReference>
<keyword evidence="7" id="KW-0460">Magnesium</keyword>
<evidence type="ECO:0000313" key="10">
    <source>
        <dbReference type="Proteomes" id="UP000319976"/>
    </source>
</evidence>
<keyword evidence="5 8" id="KW-1133">Transmembrane helix</keyword>
<dbReference type="KEGG" id="chya:V22_33570"/>
<accession>A0A517TCJ6</accession>
<comment type="subcellular location">
    <subcellularLocation>
        <location evidence="1">Cell membrane</location>
        <topology evidence="1">Multi-pass membrane protein</topology>
    </subcellularLocation>
</comment>
<keyword evidence="10" id="KW-1185">Reference proteome</keyword>
<proteinExistence type="predicted"/>
<keyword evidence="4 8" id="KW-0812">Transmembrane</keyword>
<dbReference type="GO" id="GO:0071555">
    <property type="term" value="P:cell wall organization"/>
    <property type="evidence" value="ECO:0007669"/>
    <property type="project" value="TreeGrafter"/>
</dbReference>
<sequence>MFLFVLICFLPALLISAVMTEVVRRFAPRIGLIDQPAARKVHETPTPLGGGIAIYLGLTVPILGALLAANLLSAEVIPSGIVPEALLPHIDGAVYRTLDVLTLLFAGTALAAIGLWDDLHPLPWQPRLLLQGAAAALVSLAGPQLSAFIPSPIIGAAITVLWVMVLINSFNFLDNMNGLSGGIAMIASLVTALIMFTAFDHPHWFVGGVMLMLAGALLGFLIQNWQGRIFMGDSGSYFVGLMIATLTAAATFYEPDVGGRHVILAPLCILAVPLYDFCSVLIIRLKQGRSPFQPDKSHFSHRLVEMGMRRNSAVLTIYLATATTGLAAMLLYEVNDWKGTVLILLLTLCVLAIIAVLETVGARRMKEVASNPDQHGS</sequence>
<dbReference type="Proteomes" id="UP000319976">
    <property type="component" value="Chromosome"/>
</dbReference>
<dbReference type="PANTHER" id="PTHR22926:SF3">
    <property type="entry name" value="UNDECAPRENYL-PHOSPHATE ALPHA-N-ACETYLGLUCOSAMINYL 1-PHOSPHATE TRANSFERASE"/>
    <property type="match status" value="1"/>
</dbReference>
<dbReference type="EMBL" id="CP036316">
    <property type="protein sequence ID" value="QDT66093.1"/>
    <property type="molecule type" value="Genomic_DNA"/>
</dbReference>
<dbReference type="GO" id="GO:0046872">
    <property type="term" value="F:metal ion binding"/>
    <property type="evidence" value="ECO:0007669"/>
    <property type="project" value="UniProtKB-KW"/>
</dbReference>
<feature type="transmembrane region" description="Helical" evidence="8">
    <location>
        <begin position="179"/>
        <end position="198"/>
    </location>
</feature>
<evidence type="ECO:0000256" key="6">
    <source>
        <dbReference type="ARBA" id="ARBA00023136"/>
    </source>
</evidence>
<evidence type="ECO:0000256" key="3">
    <source>
        <dbReference type="ARBA" id="ARBA00022679"/>
    </source>
</evidence>
<feature type="transmembrane region" description="Helical" evidence="8">
    <location>
        <begin position="93"/>
        <end position="116"/>
    </location>
</feature>